<dbReference type="AlphaFoldDB" id="A0A4P6WZN5"/>
<keyword evidence="3" id="KW-1185">Reference proteome</keyword>
<dbReference type="InterPro" id="IPR050194">
    <property type="entry name" value="Glycosyltransferase_grp1"/>
</dbReference>
<reference evidence="2 3" key="1">
    <citation type="submission" date="2019-03" db="EMBL/GenBank/DDBJ databases">
        <authorList>
            <person name="Sebastian G."/>
            <person name="Baumann P."/>
            <person name="Ruckert C."/>
            <person name="Kalinowski J."/>
            <person name="Nebel B."/>
            <person name="Takors R."/>
            <person name="Blombach B."/>
        </authorList>
    </citation>
    <scope>NUCLEOTIDE SEQUENCE [LARGE SCALE GENOMIC DNA]</scope>
    <source>
        <strain evidence="2 3">DSM 1084</strain>
    </source>
</reference>
<dbReference type="Pfam" id="PF13692">
    <property type="entry name" value="Glyco_trans_1_4"/>
    <property type="match status" value="1"/>
</dbReference>
<proteinExistence type="predicted"/>
<name>A0A4P6WZN5_HYDPS</name>
<feature type="domain" description="Glycosyltransferase subfamily 4-like N-terminal" evidence="1">
    <location>
        <begin position="34"/>
        <end position="202"/>
    </location>
</feature>
<dbReference type="EMBL" id="CP037867">
    <property type="protein sequence ID" value="QBM27885.1"/>
    <property type="molecule type" value="Genomic_DNA"/>
</dbReference>
<dbReference type="Pfam" id="PF13439">
    <property type="entry name" value="Glyco_transf_4"/>
    <property type="match status" value="1"/>
</dbReference>
<keyword evidence="2" id="KW-0808">Transferase</keyword>
<dbReference type="InterPro" id="IPR028098">
    <property type="entry name" value="Glyco_trans_4-like_N"/>
</dbReference>
<dbReference type="CDD" id="cd03814">
    <property type="entry name" value="GT4-like"/>
    <property type="match status" value="1"/>
</dbReference>
<evidence type="ECO:0000313" key="2">
    <source>
        <dbReference type="EMBL" id="QBM27885.1"/>
    </source>
</evidence>
<dbReference type="Proteomes" id="UP000293912">
    <property type="component" value="Chromosome"/>
</dbReference>
<evidence type="ECO:0000259" key="1">
    <source>
        <dbReference type="Pfam" id="PF13439"/>
    </source>
</evidence>
<dbReference type="EC" id="2.4.1.-" evidence="2"/>
<dbReference type="GO" id="GO:0016757">
    <property type="term" value="F:glycosyltransferase activity"/>
    <property type="evidence" value="ECO:0007669"/>
    <property type="project" value="UniProtKB-KW"/>
</dbReference>
<protein>
    <submittedName>
        <fullName evidence="2">GDP-mannose-dependent alpha-mannosyltransferase</fullName>
        <ecNumber evidence="2">2.4.1.-</ecNumber>
    </submittedName>
</protein>
<dbReference type="KEGG" id="hpse:HPF_09320"/>
<organism evidence="2 3">
    <name type="scientific">Hydrogenophaga pseudoflava</name>
    <name type="common">Pseudomonas carboxydoflava</name>
    <dbReference type="NCBI Taxonomy" id="47421"/>
    <lineage>
        <taxon>Bacteria</taxon>
        <taxon>Pseudomonadati</taxon>
        <taxon>Pseudomonadota</taxon>
        <taxon>Betaproteobacteria</taxon>
        <taxon>Burkholderiales</taxon>
        <taxon>Comamonadaceae</taxon>
        <taxon>Hydrogenophaga</taxon>
    </lineage>
</organism>
<dbReference type="RefSeq" id="WP_133156436.1">
    <property type="nucleotide sequence ID" value="NZ_CP037867.1"/>
</dbReference>
<accession>A0A4P6WZN5</accession>
<evidence type="ECO:0000313" key="3">
    <source>
        <dbReference type="Proteomes" id="UP000293912"/>
    </source>
</evidence>
<keyword evidence="2" id="KW-0328">Glycosyltransferase</keyword>
<gene>
    <name evidence="2" type="primary">mgtA2</name>
    <name evidence="2" type="ORF">HPF_09320</name>
</gene>
<dbReference type="PANTHER" id="PTHR45947">
    <property type="entry name" value="SULFOQUINOVOSYL TRANSFERASE SQD2"/>
    <property type="match status" value="1"/>
</dbReference>
<sequence>MKTLDAQDILLQDFPAAHPSLRLAVVTETWPPEVNGVALTLSRLVQGLCERNHQVQLVRPRQTTGDRGARDIGFEEKLMRGMPIPRYPQLKLGLPGRKALMASWSLQRPDLIHIATEGPLGWSALKAARQLRIPVTSDFRTNFHSYSQHYGLGWLRRPIAAYLRKFHNQTLCTMVPTRALCAELLSQGFERLQVVARGVDTRLFDPGLHDNTLRAHWGAGPGDLVLLVVGRLAPEKNLDLVLEAFEAMQAVHEGVRLVFVGDGPMRDALERRCPQARFMGSQTQAELARSYASADLLLFPSLTETFGNVTLEALASGLPVLACACAAAAEWVQTDHNGWTVPAGDPQAFVQMAVALAREPGRVARAAGQARASVEPLDWPQITLQVEALFLRAMELHRNGRRGLEAAQWGAKSSVAAAPAGSLSSKLSRNVNQIDVKNIEAMKSTAG</sequence>
<dbReference type="PANTHER" id="PTHR45947:SF3">
    <property type="entry name" value="SULFOQUINOVOSYL TRANSFERASE SQD2"/>
    <property type="match status" value="1"/>
</dbReference>
<dbReference type="Gene3D" id="3.40.50.2000">
    <property type="entry name" value="Glycogen Phosphorylase B"/>
    <property type="match status" value="2"/>
</dbReference>
<dbReference type="SUPFAM" id="SSF53756">
    <property type="entry name" value="UDP-Glycosyltransferase/glycogen phosphorylase"/>
    <property type="match status" value="1"/>
</dbReference>